<comment type="caution">
    <text evidence="2">The sequence shown here is derived from an EMBL/GenBank/DDBJ whole genome shotgun (WGS) entry which is preliminary data.</text>
</comment>
<evidence type="ECO:0008006" key="4">
    <source>
        <dbReference type="Google" id="ProtNLM"/>
    </source>
</evidence>
<reference evidence="2" key="2">
    <citation type="submission" date="2023-06" db="EMBL/GenBank/DDBJ databases">
        <authorList>
            <consortium name="Lawrence Berkeley National Laboratory"/>
            <person name="Haridas S."/>
            <person name="Hensen N."/>
            <person name="Bonometti L."/>
            <person name="Westerberg I."/>
            <person name="Brannstrom I.O."/>
            <person name="Guillou S."/>
            <person name="Cros-Aarteil S."/>
            <person name="Calhoun S."/>
            <person name="Kuo A."/>
            <person name="Mondo S."/>
            <person name="Pangilinan J."/>
            <person name="Riley R."/>
            <person name="Labutti K."/>
            <person name="Andreopoulos B."/>
            <person name="Lipzen A."/>
            <person name="Chen C."/>
            <person name="Yanf M."/>
            <person name="Daum C."/>
            <person name="Ng V."/>
            <person name="Clum A."/>
            <person name="Steindorff A."/>
            <person name="Ohm R."/>
            <person name="Martin F."/>
            <person name="Silar P."/>
            <person name="Natvig D."/>
            <person name="Lalanne C."/>
            <person name="Gautier V."/>
            <person name="Ament-Velasquez S.L."/>
            <person name="Kruys A."/>
            <person name="Hutchinson M.I."/>
            <person name="Powell A.J."/>
            <person name="Barry K."/>
            <person name="Miller A.N."/>
            <person name="Grigoriev I.V."/>
            <person name="Debuchy R."/>
            <person name="Gladieux P."/>
            <person name="Thoren M.H."/>
            <person name="Johannesson H."/>
        </authorList>
    </citation>
    <scope>NUCLEOTIDE SEQUENCE</scope>
    <source>
        <strain evidence="2">CBS 955.72</strain>
    </source>
</reference>
<evidence type="ECO:0000313" key="3">
    <source>
        <dbReference type="Proteomes" id="UP001275084"/>
    </source>
</evidence>
<dbReference type="PANTHER" id="PTHR47339:SF1">
    <property type="entry name" value="CELL DIVISION CONTROL PROTEIN 24"/>
    <property type="match status" value="1"/>
</dbReference>
<dbReference type="EMBL" id="JAUIQD010000003">
    <property type="protein sequence ID" value="KAK3357849.1"/>
    <property type="molecule type" value="Genomic_DNA"/>
</dbReference>
<dbReference type="InterPro" id="IPR053026">
    <property type="entry name" value="CDC42_GEF"/>
</dbReference>
<organism evidence="2 3">
    <name type="scientific">Lasiosphaeria hispida</name>
    <dbReference type="NCBI Taxonomy" id="260671"/>
    <lineage>
        <taxon>Eukaryota</taxon>
        <taxon>Fungi</taxon>
        <taxon>Dikarya</taxon>
        <taxon>Ascomycota</taxon>
        <taxon>Pezizomycotina</taxon>
        <taxon>Sordariomycetes</taxon>
        <taxon>Sordariomycetidae</taxon>
        <taxon>Sordariales</taxon>
        <taxon>Lasiosphaeriaceae</taxon>
        <taxon>Lasiosphaeria</taxon>
    </lineage>
</organism>
<dbReference type="AlphaFoldDB" id="A0AAJ0HN72"/>
<dbReference type="SUPFAM" id="SSF48065">
    <property type="entry name" value="DBL homology domain (DH-domain)"/>
    <property type="match status" value="1"/>
</dbReference>
<accession>A0AAJ0HN72</accession>
<evidence type="ECO:0000313" key="2">
    <source>
        <dbReference type="EMBL" id="KAK3357849.1"/>
    </source>
</evidence>
<dbReference type="PANTHER" id="PTHR47339">
    <property type="entry name" value="CELL DIVISION CONTROL PROTEIN 24"/>
    <property type="match status" value="1"/>
</dbReference>
<feature type="region of interest" description="Disordered" evidence="1">
    <location>
        <begin position="214"/>
        <end position="241"/>
    </location>
</feature>
<name>A0AAJ0HN72_9PEZI</name>
<dbReference type="GO" id="GO:0043332">
    <property type="term" value="C:mating projection tip"/>
    <property type="evidence" value="ECO:0007669"/>
    <property type="project" value="TreeGrafter"/>
</dbReference>
<dbReference type="InterPro" id="IPR035899">
    <property type="entry name" value="DBL_dom_sf"/>
</dbReference>
<protein>
    <recommendedName>
        <fullName evidence="4">Cdc24/Scd1 N-terminal domain-containing protein</fullName>
    </recommendedName>
</protein>
<feature type="compositionally biased region" description="Polar residues" evidence="1">
    <location>
        <begin position="221"/>
        <end position="238"/>
    </location>
</feature>
<gene>
    <name evidence="2" type="ORF">B0T25DRAFT_540378</name>
</gene>
<reference evidence="2" key="1">
    <citation type="journal article" date="2023" name="Mol. Phylogenet. Evol.">
        <title>Genome-scale phylogeny and comparative genomics of the fungal order Sordariales.</title>
        <authorList>
            <person name="Hensen N."/>
            <person name="Bonometti L."/>
            <person name="Westerberg I."/>
            <person name="Brannstrom I.O."/>
            <person name="Guillou S."/>
            <person name="Cros-Aarteil S."/>
            <person name="Calhoun S."/>
            <person name="Haridas S."/>
            <person name="Kuo A."/>
            <person name="Mondo S."/>
            <person name="Pangilinan J."/>
            <person name="Riley R."/>
            <person name="LaButti K."/>
            <person name="Andreopoulos B."/>
            <person name="Lipzen A."/>
            <person name="Chen C."/>
            <person name="Yan M."/>
            <person name="Daum C."/>
            <person name="Ng V."/>
            <person name="Clum A."/>
            <person name="Steindorff A."/>
            <person name="Ohm R.A."/>
            <person name="Martin F."/>
            <person name="Silar P."/>
            <person name="Natvig D.O."/>
            <person name="Lalanne C."/>
            <person name="Gautier V."/>
            <person name="Ament-Velasquez S.L."/>
            <person name="Kruys A."/>
            <person name="Hutchinson M.I."/>
            <person name="Powell A.J."/>
            <person name="Barry K."/>
            <person name="Miller A.N."/>
            <person name="Grigoriev I.V."/>
            <person name="Debuchy R."/>
            <person name="Gladieux P."/>
            <person name="Hiltunen Thoren M."/>
            <person name="Johannesson H."/>
        </authorList>
    </citation>
    <scope>NUCLEOTIDE SEQUENCE</scope>
    <source>
        <strain evidence="2">CBS 955.72</strain>
    </source>
</reference>
<dbReference type="Proteomes" id="UP001275084">
    <property type="component" value="Unassembled WGS sequence"/>
</dbReference>
<sequence length="724" mass="81298">MDPLSVAASIAGLLSAAGAVAKVLGPYIAAARDTPKIAVQVNSEVQSATIILSALQSLARNMASVRAQRAAIVQIDHVVAVLTDGVLIFSELEATVGSLSLGDFSITRLALRSRLQWARKEAEFTSLLARLGGFKSSIALILDVFQSDSAMRAEECRGELTQHVHQLLESSRDVARRLMSLEDAFDAKSIMSKRRSVAISLKLGYAQDRETERFLSRSNEDGGSSAPSTLVGPTSPSSFGFEPDLEASRVYRRAQRETMDFSFRSSVAWSNGMSVFSGLTFGDVSVMSVIALPIYADEIYNSHHYNFGGQQPAPIMPAPTTRSADHETNSTVNSLMYECVEIELQLLKIHGFADIFQPISFRVAHPFDRLRQVFSQGYPFLMLERDGDADYLVDALLFRTIGDLARPLSSQHLSEAIRAFSKRLKLEPDEAFTAADIGSTRKTRFLKILDAIKRFLVIRFETKPIKPNEIDEEIRRRRGYIEVPPPTDLVVKEFLTQERLFFAQLEDLPIVERQMRMLNLLVKEKLSAIFTPLRTFMDFQLRFLLDIELNLLRSPQDQHWSSAFRQWSKDAILYGKLIGTEVRTKAILRARLGAGEGQEYGPGPQVDTIAACFRLVSLPALSMLGHLEFLEDMERHAVDDALRRDITESKGILQQAYEEISRIVKQEDLSDIVSDLKIRVLDWKHYNINQFGDLILYDDAVEVMNMEDMVRDLARVSYLLQCTP</sequence>
<dbReference type="GO" id="GO:0000935">
    <property type="term" value="C:division septum"/>
    <property type="evidence" value="ECO:0007669"/>
    <property type="project" value="TreeGrafter"/>
</dbReference>
<dbReference type="GO" id="GO:0031106">
    <property type="term" value="P:septin ring organization"/>
    <property type="evidence" value="ECO:0007669"/>
    <property type="project" value="TreeGrafter"/>
</dbReference>
<evidence type="ECO:0000256" key="1">
    <source>
        <dbReference type="SAM" id="MobiDB-lite"/>
    </source>
</evidence>
<dbReference type="GO" id="GO:0005634">
    <property type="term" value="C:nucleus"/>
    <property type="evidence" value="ECO:0007669"/>
    <property type="project" value="TreeGrafter"/>
</dbReference>
<proteinExistence type="predicted"/>
<keyword evidence="3" id="KW-1185">Reference proteome</keyword>
<dbReference type="GO" id="GO:0030010">
    <property type="term" value="P:establishment of cell polarity"/>
    <property type="evidence" value="ECO:0007669"/>
    <property type="project" value="TreeGrafter"/>
</dbReference>
<dbReference type="GO" id="GO:0005737">
    <property type="term" value="C:cytoplasm"/>
    <property type="evidence" value="ECO:0007669"/>
    <property type="project" value="TreeGrafter"/>
</dbReference>